<evidence type="ECO:0000313" key="1">
    <source>
        <dbReference type="EMBL" id="GAA4264289.1"/>
    </source>
</evidence>
<gene>
    <name evidence="1" type="ORF">GCM10022255_116550</name>
</gene>
<keyword evidence="2" id="KW-1185">Reference proteome</keyword>
<dbReference type="RefSeq" id="WP_345144857.1">
    <property type="nucleotide sequence ID" value="NZ_BAABAT010000134.1"/>
</dbReference>
<reference evidence="2" key="1">
    <citation type="journal article" date="2019" name="Int. J. Syst. Evol. Microbiol.">
        <title>The Global Catalogue of Microorganisms (GCM) 10K type strain sequencing project: providing services to taxonomists for standard genome sequencing and annotation.</title>
        <authorList>
            <consortium name="The Broad Institute Genomics Platform"/>
            <consortium name="The Broad Institute Genome Sequencing Center for Infectious Disease"/>
            <person name="Wu L."/>
            <person name="Ma J."/>
        </authorList>
    </citation>
    <scope>NUCLEOTIDE SEQUENCE [LARGE SCALE GENOMIC DNA]</scope>
    <source>
        <strain evidence="2">JCM 17441</strain>
    </source>
</reference>
<dbReference type="Proteomes" id="UP001500620">
    <property type="component" value="Unassembled WGS sequence"/>
</dbReference>
<comment type="caution">
    <text evidence="1">The sequence shown here is derived from an EMBL/GenBank/DDBJ whole genome shotgun (WGS) entry which is preliminary data.</text>
</comment>
<organism evidence="1 2">
    <name type="scientific">Dactylosporangium darangshiense</name>
    <dbReference type="NCBI Taxonomy" id="579108"/>
    <lineage>
        <taxon>Bacteria</taxon>
        <taxon>Bacillati</taxon>
        <taxon>Actinomycetota</taxon>
        <taxon>Actinomycetes</taxon>
        <taxon>Micromonosporales</taxon>
        <taxon>Micromonosporaceae</taxon>
        <taxon>Dactylosporangium</taxon>
    </lineage>
</organism>
<evidence type="ECO:0000313" key="2">
    <source>
        <dbReference type="Proteomes" id="UP001500620"/>
    </source>
</evidence>
<sequence length="137" mass="15265">MSFDLVVLAAQPDATDAEVRAMAEVCQGWHHPQGELDGRIVVFYESLRARYPDYPPRGDDSPWTDTPLSVGIDHVSMHMRFGQRATDALRLIDELARRHGLTIYDPQGGEVTRPDDARTPADTAMVALLEELRAPNP</sequence>
<dbReference type="EMBL" id="BAABAT010000134">
    <property type="protein sequence ID" value="GAA4264289.1"/>
    <property type="molecule type" value="Genomic_DNA"/>
</dbReference>
<name>A0ABP8DWJ3_9ACTN</name>
<protein>
    <submittedName>
        <fullName evidence="1">Uncharacterized protein</fullName>
    </submittedName>
</protein>
<accession>A0ABP8DWJ3</accession>
<proteinExistence type="predicted"/>